<feature type="region of interest" description="Disordered" evidence="1">
    <location>
        <begin position="162"/>
        <end position="181"/>
    </location>
</feature>
<gene>
    <name evidence="2" type="ORF">GUITHDRAFT_106671</name>
</gene>
<sequence length="433" mass="48977">MLTHQSKQDFVRVFEGLSISSSLDYLPHRIEGLVLPRDPQLNHASSASRQEDARKDEWQQQQQQQQEQQPAGRRGPQVVDELQEVQEENRRLVQELREKRSEVASLHELLWNSQVAPSQEELTALLLGSLVDSLSIQTERHEEEMVVELEEENQRLRRMLSEHGVTPTASPRKRMDGTGPADLKRQLIRCTKIIREQQRLLRQHEEREASRAEGLTRASSSSSSSMLAQVNSKLRLLVLIAVSRPVVMMLLKASVSHQVDMLQKSINKRDQLTSHQADIVMKEREIEGLKSTVAQQERTILWYRNKLMQHNIQALPPPHLRSFPPLAGSPSRVSRVEGVDAAESRSGSRGSRTEEQEVTETHSSARSSVGSLRWDSLPSGDWNSAKLAIRAQRESSSGGFVERTSGSRKLARIRKEIRSGVTQEAASSQVFTL</sequence>
<keyword evidence="4" id="KW-1185">Reference proteome</keyword>
<dbReference type="HOGENOM" id="CLU_633795_0_0_1"/>
<dbReference type="Proteomes" id="UP000011087">
    <property type="component" value="Unassembled WGS sequence"/>
</dbReference>
<dbReference type="EMBL" id="JH992989">
    <property type="protein sequence ID" value="EKX47682.1"/>
    <property type="molecule type" value="Genomic_DNA"/>
</dbReference>
<proteinExistence type="predicted"/>
<dbReference type="RefSeq" id="XP_005834662.1">
    <property type="nucleotide sequence ID" value="XM_005834605.1"/>
</dbReference>
<evidence type="ECO:0000313" key="2">
    <source>
        <dbReference type="EMBL" id="EKX47682.1"/>
    </source>
</evidence>
<dbReference type="AlphaFoldDB" id="L1JH71"/>
<feature type="region of interest" description="Disordered" evidence="1">
    <location>
        <begin position="315"/>
        <end position="372"/>
    </location>
</feature>
<accession>L1JH71</accession>
<dbReference type="EnsemblProtists" id="EKX47682">
    <property type="protein sequence ID" value="EKX47682"/>
    <property type="gene ID" value="GUITHDRAFT_106671"/>
</dbReference>
<protein>
    <submittedName>
        <fullName evidence="2 3">Uncharacterized protein</fullName>
    </submittedName>
</protein>
<evidence type="ECO:0000313" key="3">
    <source>
        <dbReference type="EnsemblProtists" id="EKX47682"/>
    </source>
</evidence>
<evidence type="ECO:0000256" key="1">
    <source>
        <dbReference type="SAM" id="MobiDB-lite"/>
    </source>
</evidence>
<feature type="compositionally biased region" description="Basic and acidic residues" evidence="1">
    <location>
        <begin position="49"/>
        <end position="58"/>
    </location>
</feature>
<feature type="region of interest" description="Disordered" evidence="1">
    <location>
        <begin position="37"/>
        <end position="77"/>
    </location>
</feature>
<dbReference type="PaxDb" id="55529-EKX47682"/>
<feature type="compositionally biased region" description="Polar residues" evidence="1">
    <location>
        <begin position="361"/>
        <end position="370"/>
    </location>
</feature>
<feature type="region of interest" description="Disordered" evidence="1">
    <location>
        <begin position="202"/>
        <end position="224"/>
    </location>
</feature>
<reference evidence="2 4" key="1">
    <citation type="journal article" date="2012" name="Nature">
        <title>Algal genomes reveal evolutionary mosaicism and the fate of nucleomorphs.</title>
        <authorList>
            <consortium name="DOE Joint Genome Institute"/>
            <person name="Curtis B.A."/>
            <person name="Tanifuji G."/>
            <person name="Burki F."/>
            <person name="Gruber A."/>
            <person name="Irimia M."/>
            <person name="Maruyama S."/>
            <person name="Arias M.C."/>
            <person name="Ball S.G."/>
            <person name="Gile G.H."/>
            <person name="Hirakawa Y."/>
            <person name="Hopkins J.F."/>
            <person name="Kuo A."/>
            <person name="Rensing S.A."/>
            <person name="Schmutz J."/>
            <person name="Symeonidi A."/>
            <person name="Elias M."/>
            <person name="Eveleigh R.J."/>
            <person name="Herman E.K."/>
            <person name="Klute M.J."/>
            <person name="Nakayama T."/>
            <person name="Obornik M."/>
            <person name="Reyes-Prieto A."/>
            <person name="Armbrust E.V."/>
            <person name="Aves S.J."/>
            <person name="Beiko R.G."/>
            <person name="Coutinho P."/>
            <person name="Dacks J.B."/>
            <person name="Durnford D.G."/>
            <person name="Fast N.M."/>
            <person name="Green B.R."/>
            <person name="Grisdale C.J."/>
            <person name="Hempel F."/>
            <person name="Henrissat B."/>
            <person name="Hoppner M.P."/>
            <person name="Ishida K."/>
            <person name="Kim E."/>
            <person name="Koreny L."/>
            <person name="Kroth P.G."/>
            <person name="Liu Y."/>
            <person name="Malik S.B."/>
            <person name="Maier U.G."/>
            <person name="McRose D."/>
            <person name="Mock T."/>
            <person name="Neilson J.A."/>
            <person name="Onodera N.T."/>
            <person name="Poole A.M."/>
            <person name="Pritham E.J."/>
            <person name="Richards T.A."/>
            <person name="Rocap G."/>
            <person name="Roy S.W."/>
            <person name="Sarai C."/>
            <person name="Schaack S."/>
            <person name="Shirato S."/>
            <person name="Slamovits C.H."/>
            <person name="Spencer D.F."/>
            <person name="Suzuki S."/>
            <person name="Worden A.Z."/>
            <person name="Zauner S."/>
            <person name="Barry K."/>
            <person name="Bell C."/>
            <person name="Bharti A.K."/>
            <person name="Crow J.A."/>
            <person name="Grimwood J."/>
            <person name="Kramer R."/>
            <person name="Lindquist E."/>
            <person name="Lucas S."/>
            <person name="Salamov A."/>
            <person name="McFadden G.I."/>
            <person name="Lane C.E."/>
            <person name="Keeling P.J."/>
            <person name="Gray M.W."/>
            <person name="Grigoriev I.V."/>
            <person name="Archibald J.M."/>
        </authorList>
    </citation>
    <scope>NUCLEOTIDE SEQUENCE</scope>
    <source>
        <strain evidence="2 4">CCMP2712</strain>
    </source>
</reference>
<name>L1JH71_GUITC</name>
<feature type="compositionally biased region" description="Low complexity" evidence="1">
    <location>
        <begin position="59"/>
        <end position="69"/>
    </location>
</feature>
<feature type="compositionally biased region" description="Basic and acidic residues" evidence="1">
    <location>
        <begin position="202"/>
        <end position="211"/>
    </location>
</feature>
<dbReference type="KEGG" id="gtt:GUITHDRAFT_106671"/>
<reference evidence="4" key="2">
    <citation type="submission" date="2012-11" db="EMBL/GenBank/DDBJ databases">
        <authorList>
            <person name="Kuo A."/>
            <person name="Curtis B.A."/>
            <person name="Tanifuji G."/>
            <person name="Burki F."/>
            <person name="Gruber A."/>
            <person name="Irimia M."/>
            <person name="Maruyama S."/>
            <person name="Arias M.C."/>
            <person name="Ball S.G."/>
            <person name="Gile G.H."/>
            <person name="Hirakawa Y."/>
            <person name="Hopkins J.F."/>
            <person name="Rensing S.A."/>
            <person name="Schmutz J."/>
            <person name="Symeonidi A."/>
            <person name="Elias M."/>
            <person name="Eveleigh R.J."/>
            <person name="Herman E.K."/>
            <person name="Klute M.J."/>
            <person name="Nakayama T."/>
            <person name="Obornik M."/>
            <person name="Reyes-Prieto A."/>
            <person name="Armbrust E.V."/>
            <person name="Aves S.J."/>
            <person name="Beiko R.G."/>
            <person name="Coutinho P."/>
            <person name="Dacks J.B."/>
            <person name="Durnford D.G."/>
            <person name="Fast N.M."/>
            <person name="Green B.R."/>
            <person name="Grisdale C."/>
            <person name="Hempe F."/>
            <person name="Henrissat B."/>
            <person name="Hoppner M.P."/>
            <person name="Ishida K.-I."/>
            <person name="Kim E."/>
            <person name="Koreny L."/>
            <person name="Kroth P.G."/>
            <person name="Liu Y."/>
            <person name="Malik S.-B."/>
            <person name="Maier U.G."/>
            <person name="McRose D."/>
            <person name="Mock T."/>
            <person name="Neilson J.A."/>
            <person name="Onodera N.T."/>
            <person name="Poole A.M."/>
            <person name="Pritham E.J."/>
            <person name="Richards T.A."/>
            <person name="Rocap G."/>
            <person name="Roy S.W."/>
            <person name="Sarai C."/>
            <person name="Schaack S."/>
            <person name="Shirato S."/>
            <person name="Slamovits C.H."/>
            <person name="Spencer D.F."/>
            <person name="Suzuki S."/>
            <person name="Worden A.Z."/>
            <person name="Zauner S."/>
            <person name="Barry K."/>
            <person name="Bell C."/>
            <person name="Bharti A.K."/>
            <person name="Crow J.A."/>
            <person name="Grimwood J."/>
            <person name="Kramer R."/>
            <person name="Lindquist E."/>
            <person name="Lucas S."/>
            <person name="Salamov A."/>
            <person name="McFadden G.I."/>
            <person name="Lane C.E."/>
            <person name="Keeling P.J."/>
            <person name="Gray M.W."/>
            <person name="Grigoriev I.V."/>
            <person name="Archibald J.M."/>
        </authorList>
    </citation>
    <scope>NUCLEOTIDE SEQUENCE</scope>
    <source>
        <strain evidence="4">CCMP2712</strain>
    </source>
</reference>
<dbReference type="GeneID" id="17304298"/>
<reference evidence="3" key="3">
    <citation type="submission" date="2016-03" db="UniProtKB">
        <authorList>
            <consortium name="EnsemblProtists"/>
        </authorList>
    </citation>
    <scope>IDENTIFICATION</scope>
</reference>
<evidence type="ECO:0000313" key="4">
    <source>
        <dbReference type="Proteomes" id="UP000011087"/>
    </source>
</evidence>
<organism evidence="2">
    <name type="scientific">Guillardia theta (strain CCMP2712)</name>
    <name type="common">Cryptophyte</name>
    <dbReference type="NCBI Taxonomy" id="905079"/>
    <lineage>
        <taxon>Eukaryota</taxon>
        <taxon>Cryptophyceae</taxon>
        <taxon>Pyrenomonadales</taxon>
        <taxon>Geminigeraceae</taxon>
        <taxon>Guillardia</taxon>
    </lineage>
</organism>